<evidence type="ECO:0000256" key="1">
    <source>
        <dbReference type="SAM" id="SignalP"/>
    </source>
</evidence>
<dbReference type="RefSeq" id="WP_120183215.1">
    <property type="nucleotide sequence ID" value="NZ_MBTA01000030.1"/>
</dbReference>
<dbReference type="PROSITE" id="PS51257">
    <property type="entry name" value="PROKAR_LIPOPROTEIN"/>
    <property type="match status" value="1"/>
</dbReference>
<gene>
    <name evidence="2" type="ORF">BCY91_12140</name>
</gene>
<evidence type="ECO:0008006" key="4">
    <source>
        <dbReference type="Google" id="ProtNLM"/>
    </source>
</evidence>
<keyword evidence="1" id="KW-0732">Signal</keyword>
<organism evidence="2 3">
    <name type="scientific">Pelobium manganitolerans</name>
    <dbReference type="NCBI Taxonomy" id="1842495"/>
    <lineage>
        <taxon>Bacteria</taxon>
        <taxon>Pseudomonadati</taxon>
        <taxon>Bacteroidota</taxon>
        <taxon>Sphingobacteriia</taxon>
        <taxon>Sphingobacteriales</taxon>
        <taxon>Sphingobacteriaceae</taxon>
        <taxon>Pelobium</taxon>
    </lineage>
</organism>
<protein>
    <recommendedName>
        <fullName evidence="4">Type 1 periplasmic binding fold superfamily protein</fullName>
    </recommendedName>
</protein>
<comment type="caution">
    <text evidence="2">The sequence shown here is derived from an EMBL/GenBank/DDBJ whole genome shotgun (WGS) entry which is preliminary data.</text>
</comment>
<evidence type="ECO:0000313" key="2">
    <source>
        <dbReference type="EMBL" id="RKD12393.1"/>
    </source>
</evidence>
<accession>A0A419S1N7</accession>
<name>A0A419S1N7_9SPHI</name>
<dbReference type="Proteomes" id="UP000283433">
    <property type="component" value="Unassembled WGS sequence"/>
</dbReference>
<dbReference type="AlphaFoldDB" id="A0A419S1N7"/>
<sequence length="181" mass="20004">MKNFTYSLLLLLLAGTVLSSCSKDDDEGPKKESVYTTVSLKFTNKANASDTKTITYKDMDGSGDMLPTFSTLTLKPNAEYAVEVTEVKDDSTNPSTDLLNIIKRDSKNYLFVYKVFVANLGFSTTNYDSDNKRFGTEARANTGATSKGNFTLKLIKNPLSKENADSDGDVMFDYTFPVEVE</sequence>
<evidence type="ECO:0000313" key="3">
    <source>
        <dbReference type="Proteomes" id="UP000283433"/>
    </source>
</evidence>
<dbReference type="OrthoDB" id="713689at2"/>
<keyword evidence="3" id="KW-1185">Reference proteome</keyword>
<reference evidence="2 3" key="1">
    <citation type="submission" date="2016-07" db="EMBL/GenBank/DDBJ databases">
        <title>Genome of Pelobium manganitolerans.</title>
        <authorList>
            <person name="Wu S."/>
            <person name="Wang G."/>
        </authorList>
    </citation>
    <scope>NUCLEOTIDE SEQUENCE [LARGE SCALE GENOMIC DNA]</scope>
    <source>
        <strain evidence="2 3">YS-25</strain>
    </source>
</reference>
<feature type="chain" id="PRO_5019137888" description="Type 1 periplasmic binding fold superfamily protein" evidence="1">
    <location>
        <begin position="23"/>
        <end position="181"/>
    </location>
</feature>
<proteinExistence type="predicted"/>
<dbReference type="EMBL" id="MBTA01000030">
    <property type="protein sequence ID" value="RKD12393.1"/>
    <property type="molecule type" value="Genomic_DNA"/>
</dbReference>
<feature type="signal peptide" evidence="1">
    <location>
        <begin position="1"/>
        <end position="22"/>
    </location>
</feature>